<accession>M5F480</accession>
<evidence type="ECO:0000313" key="3">
    <source>
        <dbReference type="Proteomes" id="UP000012062"/>
    </source>
</evidence>
<keyword evidence="1" id="KW-0812">Transmembrane</keyword>
<dbReference type="AlphaFoldDB" id="M5F480"/>
<dbReference type="RefSeq" id="WP_008875601.1">
    <property type="nucleotide sequence ID" value="NZ_CAUM01000101.1"/>
</dbReference>
<evidence type="ECO:0000313" key="2">
    <source>
        <dbReference type="EMBL" id="CCV06681.1"/>
    </source>
</evidence>
<evidence type="ECO:0000256" key="1">
    <source>
        <dbReference type="SAM" id="Phobius"/>
    </source>
</evidence>
<keyword evidence="3" id="KW-1185">Reference proteome</keyword>
<dbReference type="Proteomes" id="UP000012062">
    <property type="component" value="Unassembled WGS sequence"/>
</dbReference>
<reference evidence="2 3" key="1">
    <citation type="submission" date="2013-02" db="EMBL/GenBank/DDBJ databases">
        <authorList>
            <person name="Genoscope - CEA"/>
        </authorList>
    </citation>
    <scope>NUCLEOTIDE SEQUENCE [LARGE SCALE GENOMIC DNA]</scope>
    <source>
        <strain evidence="2 3">STM 2683</strain>
    </source>
</reference>
<sequence length="130" mass="14031">MPASMTRSASTVQTAGRLLFSRFLFYLFTTGAIVVLTAPAFAHDAEPTAAMPQGWSYPLACCASYDCRTANTGEVLEKPEGYVIAGTGEVVPMTDKRVKDSPDGEFHWCARQAGLDAGKTICLFVPPRSY</sequence>
<dbReference type="OrthoDB" id="7871245at2"/>
<dbReference type="EMBL" id="CAUM01000101">
    <property type="protein sequence ID" value="CCV06681.1"/>
    <property type="molecule type" value="Genomic_DNA"/>
</dbReference>
<proteinExistence type="predicted"/>
<gene>
    <name evidence="2" type="ORF">MESS2_350053</name>
</gene>
<dbReference type="eggNOG" id="ENOG503376C">
    <property type="taxonomic scope" value="Bacteria"/>
</dbReference>
<keyword evidence="1" id="KW-0472">Membrane</keyword>
<comment type="caution">
    <text evidence="2">The sequence shown here is derived from an EMBL/GenBank/DDBJ whole genome shotgun (WGS) entry which is preliminary data.</text>
</comment>
<dbReference type="STRING" id="1297569.MESS2_350053"/>
<protein>
    <submittedName>
        <fullName evidence="2">Uncharacterized protein</fullName>
    </submittedName>
</protein>
<keyword evidence="1" id="KW-1133">Transmembrane helix</keyword>
<name>M5F480_9HYPH</name>
<feature type="transmembrane region" description="Helical" evidence="1">
    <location>
        <begin position="23"/>
        <end position="42"/>
    </location>
</feature>
<organism evidence="2 3">
    <name type="scientific">Mesorhizobium metallidurans STM 2683</name>
    <dbReference type="NCBI Taxonomy" id="1297569"/>
    <lineage>
        <taxon>Bacteria</taxon>
        <taxon>Pseudomonadati</taxon>
        <taxon>Pseudomonadota</taxon>
        <taxon>Alphaproteobacteria</taxon>
        <taxon>Hyphomicrobiales</taxon>
        <taxon>Phyllobacteriaceae</taxon>
        <taxon>Mesorhizobium</taxon>
    </lineage>
</organism>